<reference evidence="1" key="1">
    <citation type="submission" date="2020-05" db="EMBL/GenBank/DDBJ databases">
        <authorList>
            <person name="Chiriac C."/>
            <person name="Salcher M."/>
            <person name="Ghai R."/>
            <person name="Kavagutti S V."/>
        </authorList>
    </citation>
    <scope>NUCLEOTIDE SEQUENCE</scope>
</reference>
<protein>
    <submittedName>
        <fullName evidence="1">Unannotated protein</fullName>
    </submittedName>
</protein>
<name>A0A6J6QL54_9ZZZZ</name>
<dbReference type="EMBL" id="CAEZXX010000065">
    <property type="protein sequence ID" value="CAB4709618.1"/>
    <property type="molecule type" value="Genomic_DNA"/>
</dbReference>
<organism evidence="1">
    <name type="scientific">freshwater metagenome</name>
    <dbReference type="NCBI Taxonomy" id="449393"/>
    <lineage>
        <taxon>unclassified sequences</taxon>
        <taxon>metagenomes</taxon>
        <taxon>ecological metagenomes</taxon>
    </lineage>
</organism>
<proteinExistence type="predicted"/>
<evidence type="ECO:0000313" key="1">
    <source>
        <dbReference type="EMBL" id="CAB4709618.1"/>
    </source>
</evidence>
<accession>A0A6J6QL54</accession>
<gene>
    <name evidence="1" type="ORF">UFOPK2602_01074</name>
</gene>
<dbReference type="AlphaFoldDB" id="A0A6J6QL54"/>
<sequence length="51" mass="5397">MAASFASAPELQKNVCPHWPVAPWNSSFSITAVSVATGFEKKLETCSSVLA</sequence>